<proteinExistence type="inferred from homology"/>
<dbReference type="EMBL" id="JAESDN010000011">
    <property type="protein sequence ID" value="KAG7043674.1"/>
    <property type="molecule type" value="Genomic_DNA"/>
</dbReference>
<comment type="similarity">
    <text evidence="1">Belongs to the short-chain dehydrogenases/reductases (SDR) family.</text>
</comment>
<dbReference type="PANTHER" id="PTHR24320">
    <property type="entry name" value="RETINOL DEHYDROGENASE"/>
    <property type="match status" value="1"/>
</dbReference>
<accession>A0A9P7UA47</accession>
<dbReference type="Pfam" id="PF00106">
    <property type="entry name" value="adh_short"/>
    <property type="match status" value="1"/>
</dbReference>
<gene>
    <name evidence="4" type="ORF">JMJ77_011496</name>
</gene>
<dbReference type="InterPro" id="IPR002347">
    <property type="entry name" value="SDR_fam"/>
</dbReference>
<dbReference type="GO" id="GO:0016491">
    <property type="term" value="F:oxidoreductase activity"/>
    <property type="evidence" value="ECO:0007669"/>
    <property type="project" value="UniProtKB-KW"/>
</dbReference>
<name>A0A9P7UA47_9PEZI</name>
<organism evidence="4 5">
    <name type="scientific">Colletotrichum scovillei</name>
    <dbReference type="NCBI Taxonomy" id="1209932"/>
    <lineage>
        <taxon>Eukaryota</taxon>
        <taxon>Fungi</taxon>
        <taxon>Dikarya</taxon>
        <taxon>Ascomycota</taxon>
        <taxon>Pezizomycotina</taxon>
        <taxon>Sordariomycetes</taxon>
        <taxon>Hypocreomycetidae</taxon>
        <taxon>Glomerellales</taxon>
        <taxon>Glomerellaceae</taxon>
        <taxon>Colletotrichum</taxon>
        <taxon>Colletotrichum acutatum species complex</taxon>
    </lineage>
</organism>
<dbReference type="PRINTS" id="PR00081">
    <property type="entry name" value="GDHRDH"/>
</dbReference>
<dbReference type="InterPro" id="IPR036291">
    <property type="entry name" value="NAD(P)-bd_dom_sf"/>
</dbReference>
<evidence type="ECO:0000256" key="3">
    <source>
        <dbReference type="ARBA" id="ARBA00023002"/>
    </source>
</evidence>
<reference evidence="4" key="1">
    <citation type="submission" date="2021-05" db="EMBL/GenBank/DDBJ databases">
        <title>Comparative genomics of three Colletotrichum scovillei strains and genetic complementation revealed genes involved fungal growth and virulence on chili pepper.</title>
        <authorList>
            <person name="Hsieh D.-K."/>
            <person name="Chuang S.-C."/>
            <person name="Chen C.-Y."/>
            <person name="Chao Y.-T."/>
            <person name="Lu M.-Y.J."/>
            <person name="Lee M.-H."/>
            <person name="Shih M.-C."/>
        </authorList>
    </citation>
    <scope>NUCLEOTIDE SEQUENCE</scope>
    <source>
        <strain evidence="4">Coll-153</strain>
    </source>
</reference>
<evidence type="ECO:0000256" key="1">
    <source>
        <dbReference type="ARBA" id="ARBA00006484"/>
    </source>
</evidence>
<dbReference type="Proteomes" id="UP000699042">
    <property type="component" value="Unassembled WGS sequence"/>
</dbReference>
<evidence type="ECO:0000313" key="4">
    <source>
        <dbReference type="EMBL" id="KAG7043674.1"/>
    </source>
</evidence>
<keyword evidence="3" id="KW-0560">Oxidoreductase</keyword>
<dbReference type="Gene3D" id="3.40.50.720">
    <property type="entry name" value="NAD(P)-binding Rossmann-like Domain"/>
    <property type="match status" value="1"/>
</dbReference>
<dbReference type="SUPFAM" id="SSF51735">
    <property type="entry name" value="NAD(P)-binding Rossmann-fold domains"/>
    <property type="match status" value="1"/>
</dbReference>
<dbReference type="AlphaFoldDB" id="A0A9P7UA47"/>
<sequence>MPLFQPSVTPLPDDLNLHGQTAIVTGATSGIGLALTRQLLSLGASLVILAVRDVPKGEAVRQTLLSDPTVLSRHQTPVVKVMKLDAEDYASVKAFTEAFKAKYTHLHIAMLNAGVPGLRRRVAPTGHEATVQVNYLSNVLLTLELLPMLEATARETGRAGRITWTGSRMVEKTSLAGKATVREGGSVLEHLDDEANFNGMARYADSKLLGFLFLRELARHYGAGAATGTEEGERHQQPVIVNAFCPGMVDTNMSNVLPQPLRLIADAVKAVRARRPEVAGWIGLHAVAVAGGETHGKTLGDKEIWEPVGFAVSDENWRLQKMLWDETVEEMGRVTNVPEWVSKVGS</sequence>
<dbReference type="PANTHER" id="PTHR24320:SF252">
    <property type="entry name" value="DEHYDROGENASE_REDUCTASE FAMILY PROTEIN, PUTATIVE (AFU_ORTHOLOGUE AFUA_3G08550)-RELATED"/>
    <property type="match status" value="1"/>
</dbReference>
<comment type="caution">
    <text evidence="4">The sequence shown here is derived from an EMBL/GenBank/DDBJ whole genome shotgun (WGS) entry which is preliminary data.</text>
</comment>
<evidence type="ECO:0000313" key="5">
    <source>
        <dbReference type="Proteomes" id="UP000699042"/>
    </source>
</evidence>
<keyword evidence="2" id="KW-0521">NADP</keyword>
<protein>
    <submittedName>
        <fullName evidence="4">Short chain dehydrogenase yanD</fullName>
    </submittedName>
</protein>
<evidence type="ECO:0000256" key="2">
    <source>
        <dbReference type="ARBA" id="ARBA00022857"/>
    </source>
</evidence>
<keyword evidence="5" id="KW-1185">Reference proteome</keyword>